<name>A0A066WUT2_9FLAO</name>
<dbReference type="EMBL" id="JNCA01000022">
    <property type="protein sequence ID" value="KDN54410.1"/>
    <property type="molecule type" value="Genomic_DNA"/>
</dbReference>
<dbReference type="SUPFAM" id="SSF109998">
    <property type="entry name" value="Triger factor/SurA peptide-binding domain-like"/>
    <property type="match status" value="1"/>
</dbReference>
<dbReference type="InterPro" id="IPR008881">
    <property type="entry name" value="Trigger_fac_ribosome-bd_bac"/>
</dbReference>
<dbReference type="eggNOG" id="COG0544">
    <property type="taxonomic scope" value="Bacteria"/>
</dbReference>
<dbReference type="GO" id="GO:0016853">
    <property type="term" value="F:isomerase activity"/>
    <property type="evidence" value="ECO:0007669"/>
    <property type="project" value="UniProtKB-KW"/>
</dbReference>
<reference evidence="2 3" key="1">
    <citation type="submission" date="2014-05" db="EMBL/GenBank/DDBJ databases">
        <title>Genome Sequence of Flavobacterium sp. EM1321.</title>
        <authorList>
            <person name="Shin S.-K."/>
            <person name="Yi H."/>
        </authorList>
    </citation>
    <scope>NUCLEOTIDE SEQUENCE [LARGE SCALE GENOMIC DNA]</scope>
    <source>
        <strain evidence="2 3">EM1321</strain>
    </source>
</reference>
<comment type="caution">
    <text evidence="2">The sequence shown here is derived from an EMBL/GenBank/DDBJ whole genome shotgun (WGS) entry which is preliminary data.</text>
</comment>
<dbReference type="InterPro" id="IPR036611">
    <property type="entry name" value="Trigger_fac_ribosome-bd_sf"/>
</dbReference>
<evidence type="ECO:0000313" key="2">
    <source>
        <dbReference type="EMBL" id="KDN54410.1"/>
    </source>
</evidence>
<dbReference type="AlphaFoldDB" id="A0A066WUT2"/>
<dbReference type="OrthoDB" id="9767721at2"/>
<dbReference type="InterPro" id="IPR027304">
    <property type="entry name" value="Trigger_fact/SurA_dom_sf"/>
</dbReference>
<dbReference type="STRING" id="1492738.FEM21_23720"/>
<dbReference type="GO" id="GO:0006457">
    <property type="term" value="P:protein folding"/>
    <property type="evidence" value="ECO:0007669"/>
    <property type="project" value="InterPro"/>
</dbReference>
<dbReference type="Gene3D" id="1.10.3120.10">
    <property type="entry name" value="Trigger factor, C-terminal domain"/>
    <property type="match status" value="1"/>
</dbReference>
<dbReference type="Proteomes" id="UP000027064">
    <property type="component" value="Unassembled WGS sequence"/>
</dbReference>
<evidence type="ECO:0000259" key="1">
    <source>
        <dbReference type="Pfam" id="PF05697"/>
    </source>
</evidence>
<dbReference type="GO" id="GO:0015031">
    <property type="term" value="P:protein transport"/>
    <property type="evidence" value="ECO:0007669"/>
    <property type="project" value="InterPro"/>
</dbReference>
<organism evidence="2 3">
    <name type="scientific">Flavobacterium seoulense</name>
    <dbReference type="NCBI Taxonomy" id="1492738"/>
    <lineage>
        <taxon>Bacteria</taxon>
        <taxon>Pseudomonadati</taxon>
        <taxon>Bacteroidota</taxon>
        <taxon>Flavobacteriia</taxon>
        <taxon>Flavobacteriales</taxon>
        <taxon>Flavobacteriaceae</taxon>
        <taxon>Flavobacterium</taxon>
    </lineage>
</organism>
<dbReference type="InterPro" id="IPR037041">
    <property type="entry name" value="Trigger_fac_C_sf"/>
</dbReference>
<dbReference type="PATRIC" id="fig|1492738.3.peg.2359"/>
<accession>A0A066WUT2</accession>
<keyword evidence="2" id="KW-0413">Isomerase</keyword>
<dbReference type="Gene3D" id="3.30.70.1050">
    <property type="entry name" value="Trigger factor ribosome-binding domain"/>
    <property type="match status" value="1"/>
</dbReference>
<dbReference type="Pfam" id="PF05697">
    <property type="entry name" value="Trigger_N"/>
    <property type="match status" value="1"/>
</dbReference>
<protein>
    <submittedName>
        <fullName evidence="2">Peptidylprolyl isomerase</fullName>
    </submittedName>
</protein>
<evidence type="ECO:0000313" key="3">
    <source>
        <dbReference type="Proteomes" id="UP000027064"/>
    </source>
</evidence>
<sequence length="441" mass="49709">MDIKRVAIDAVNETIVMTVVHMDYKGQVAKRINEKMPLAQVKGFRKGAVPKDLVEKQYGRAIKQEEIKKVVDLALERYIQSERLNLLGTPLPKVNEDLDWSAEELVFEFEIGLVPSFELDLDAKNEIVKYVVTADDKLIEGQVARIQKQFGNAIPQEVVEATSDIKGVFTNEAEGIGNTTTISLDVFKDKATADKFIGKKVGDVVTVNTKGLFEDDHQLMDYLKVGHDNVHDLAIDVDFVIEEITVSEPAELNQELFDKLFGEGKVASLEELKGKIKEDAESQFAQQADQKLLGDVTEFLIENTKFDLPAEFLKKWLQTVGEKKLTPEEAEVEYARSEKGLRFQLIEGKALSQNDIKITFEDLKEFTARNIRVQMAQFGQTNPTDEEVQGIVARVLSNQDEVKRLSDQVVAEKLLELFKEKANPTTKEVTYEEFIAASYGE</sequence>
<keyword evidence="3" id="KW-1185">Reference proteome</keyword>
<gene>
    <name evidence="2" type="ORF">FEM21_23720</name>
</gene>
<proteinExistence type="predicted"/>
<feature type="domain" description="Trigger factor ribosome-binding bacterial" evidence="1">
    <location>
        <begin position="1"/>
        <end position="145"/>
    </location>
</feature>
<dbReference type="RefSeq" id="WP_035660589.1">
    <property type="nucleotide sequence ID" value="NZ_JNCA01000022.1"/>
</dbReference>
<dbReference type="SUPFAM" id="SSF102735">
    <property type="entry name" value="Trigger factor ribosome-binding domain"/>
    <property type="match status" value="1"/>
</dbReference>